<accession>A0A1M6H661</accession>
<organism evidence="1 2">
    <name type="scientific">Bacteroides stercorirosoris</name>
    <dbReference type="NCBI Taxonomy" id="871324"/>
    <lineage>
        <taxon>Bacteria</taxon>
        <taxon>Pseudomonadati</taxon>
        <taxon>Bacteroidota</taxon>
        <taxon>Bacteroidia</taxon>
        <taxon>Bacteroidales</taxon>
        <taxon>Bacteroidaceae</taxon>
        <taxon>Bacteroides</taxon>
    </lineage>
</organism>
<proteinExistence type="predicted"/>
<sequence length="145" mass="16843">METFDYSQVPYGFGLCASADCPKASTCLRHIALEHAPVKYPFLPTLTPQKLQAMKGKCEYYRPNKTVRYAKGFTQLLNSLTVSVSDTFRCRLISHFGRKNYYLARKGDWLIKPADQQYIIRLAKECGLQLDDYFDDYVDRYNWGD</sequence>
<gene>
    <name evidence="1" type="ORF">SAMN05444350_11769</name>
</gene>
<evidence type="ECO:0000313" key="2">
    <source>
        <dbReference type="Proteomes" id="UP000184192"/>
    </source>
</evidence>
<name>A0A1M6H661_9BACE</name>
<reference evidence="2" key="1">
    <citation type="submission" date="2016-11" db="EMBL/GenBank/DDBJ databases">
        <authorList>
            <person name="Varghese N."/>
            <person name="Submissions S."/>
        </authorList>
    </citation>
    <scope>NUCLEOTIDE SEQUENCE [LARGE SCALE GENOMIC DNA]</scope>
    <source>
        <strain evidence="2">DSM 26884</strain>
    </source>
</reference>
<dbReference type="GeneID" id="92712921"/>
<protein>
    <submittedName>
        <fullName evidence="1">Uncharacterized protein</fullName>
    </submittedName>
</protein>
<dbReference type="eggNOG" id="ENOG50347PF">
    <property type="taxonomic scope" value="Bacteria"/>
</dbReference>
<dbReference type="Proteomes" id="UP000184192">
    <property type="component" value="Unassembled WGS sequence"/>
</dbReference>
<dbReference type="InterPro" id="IPR045724">
    <property type="entry name" value="DUF6078"/>
</dbReference>
<dbReference type="EMBL" id="FQZN01000017">
    <property type="protein sequence ID" value="SHJ17691.1"/>
    <property type="molecule type" value="Genomic_DNA"/>
</dbReference>
<keyword evidence="2" id="KW-1185">Reference proteome</keyword>
<evidence type="ECO:0000313" key="1">
    <source>
        <dbReference type="EMBL" id="SHJ17691.1"/>
    </source>
</evidence>
<dbReference type="AlphaFoldDB" id="A0A1M6H661"/>
<dbReference type="RefSeq" id="WP_073313992.1">
    <property type="nucleotide sequence ID" value="NZ_CAJKGR010000118.1"/>
</dbReference>
<dbReference type="Pfam" id="PF19555">
    <property type="entry name" value="DUF6078"/>
    <property type="match status" value="1"/>
</dbReference>